<evidence type="ECO:0000256" key="6">
    <source>
        <dbReference type="ARBA" id="ARBA00022679"/>
    </source>
</evidence>
<dbReference type="Pfam" id="PF00912">
    <property type="entry name" value="Transgly"/>
    <property type="match status" value="1"/>
</dbReference>
<keyword evidence="11" id="KW-0961">Cell wall biogenesis/degradation</keyword>
<comment type="similarity">
    <text evidence="2">In the N-terminal section; belongs to the glycosyltransferase 51 family.</text>
</comment>
<keyword evidence="3 17" id="KW-0121">Carboxypeptidase</keyword>
<keyword evidence="5" id="KW-0328">Glycosyltransferase</keyword>
<name>A0A4V3EMT5_9ACTN</name>
<evidence type="ECO:0000256" key="4">
    <source>
        <dbReference type="ARBA" id="ARBA00022670"/>
    </source>
</evidence>
<dbReference type="Gene3D" id="3.40.710.10">
    <property type="entry name" value="DD-peptidase/beta-lactamase superfamily"/>
    <property type="match status" value="1"/>
</dbReference>
<keyword evidence="9" id="KW-0573">Peptidoglycan synthesis</keyword>
<evidence type="ECO:0000256" key="8">
    <source>
        <dbReference type="ARBA" id="ARBA00022960"/>
    </source>
</evidence>
<evidence type="ECO:0000256" key="11">
    <source>
        <dbReference type="ARBA" id="ARBA00023316"/>
    </source>
</evidence>
<comment type="similarity">
    <text evidence="1">In the C-terminal section; belongs to the transpeptidase family.</text>
</comment>
<dbReference type="GO" id="GO:0008658">
    <property type="term" value="F:penicillin binding"/>
    <property type="evidence" value="ECO:0007669"/>
    <property type="project" value="InterPro"/>
</dbReference>
<sequence>MFLVVSVISGVLVAGLIVPYAAIATASARAGVRAAENLPEELTVPAQGQRTTIYTADGEVLTNFYAENRVYKTLDEISPTMISAQLAIEDHRFYEHGAMDLQAFLRALFSNAAAGGVTQGGSSITQQYVKMAQIDIATRNGDEEGVARAQETSVARKVQELGYAMGLERELTKDEILERYLNIAYYGSGAYGVEAAAQTYFDKSAADLDLAESAMLAGMVQNPTATDPSNNVAAALERRDVVINRMAELGLVGSDEAQEAKDTDYNPDDISRPQNNCAAAEFPFLCDYVRETILDDQRYGETREDRENLLLRGGLQIHTQIDREAQREAEEAVASMIAAEDPAIGVMTEIQPGTGLILAMAQSRPEMGDDAGQTFYNYAVSQEMNGAEGYQMGSTFKAITTAAALESGLPPSTAYDSPSRRPFQGDTYTTCDGPATQVGEYSPANSVSAPNRVDMREGLRRSVNTYFIQLQNATGGCNVAQMADKLGLEYAPGGTLVDPAGRDYGFDHDMSMTLGVAEVTPLSVTNVYATLAARGVHCDPIIIESMQDANGDDVEIPSANCERVMSEAAADETTALLQTVMQSGGTGQPATIPGGYPQAGKTGTIDGNNAVWFAGYTPEVAGSAMIAVDKTNDYWAGRSTGLQGLTLPASGTYLAGSGGGDAGRIYSAAMAAALRDEPATNFARGPAAAGSTDDGGDEDDN</sequence>
<dbReference type="AlphaFoldDB" id="A0A4V3EMT5"/>
<feature type="domain" description="Glycosyl transferase family 51" evidence="16">
    <location>
        <begin position="58"/>
        <end position="246"/>
    </location>
</feature>
<dbReference type="GO" id="GO:0030288">
    <property type="term" value="C:outer membrane-bounded periplasmic space"/>
    <property type="evidence" value="ECO:0007669"/>
    <property type="project" value="TreeGrafter"/>
</dbReference>
<evidence type="ECO:0000259" key="16">
    <source>
        <dbReference type="Pfam" id="PF00912"/>
    </source>
</evidence>
<evidence type="ECO:0000256" key="12">
    <source>
        <dbReference type="ARBA" id="ARBA00034000"/>
    </source>
</evidence>
<evidence type="ECO:0000313" key="18">
    <source>
        <dbReference type="Proteomes" id="UP000295371"/>
    </source>
</evidence>
<dbReference type="SUPFAM" id="SSF56601">
    <property type="entry name" value="beta-lactamase/transpeptidase-like"/>
    <property type="match status" value="1"/>
</dbReference>
<keyword evidence="8" id="KW-0133">Cell shape</keyword>
<proteinExistence type="inferred from homology"/>
<evidence type="ECO:0000256" key="10">
    <source>
        <dbReference type="ARBA" id="ARBA00023268"/>
    </source>
</evidence>
<dbReference type="GO" id="GO:0008955">
    <property type="term" value="F:peptidoglycan glycosyltransferase activity"/>
    <property type="evidence" value="ECO:0007669"/>
    <property type="project" value="UniProtKB-EC"/>
</dbReference>
<dbReference type="SUPFAM" id="SSF53955">
    <property type="entry name" value="Lysozyme-like"/>
    <property type="match status" value="1"/>
</dbReference>
<evidence type="ECO:0000259" key="15">
    <source>
        <dbReference type="Pfam" id="PF00905"/>
    </source>
</evidence>
<dbReference type="Pfam" id="PF00905">
    <property type="entry name" value="Transpeptidase"/>
    <property type="match status" value="1"/>
</dbReference>
<protein>
    <submittedName>
        <fullName evidence="17">Membrane peptidoglycan carboxypeptidase</fullName>
    </submittedName>
</protein>
<dbReference type="PANTHER" id="PTHR32282:SF33">
    <property type="entry name" value="PEPTIDOGLYCAN GLYCOSYLTRANSFERASE"/>
    <property type="match status" value="1"/>
</dbReference>
<organism evidence="17 18">
    <name type="scientific">Naumannella halotolerans</name>
    <dbReference type="NCBI Taxonomy" id="993414"/>
    <lineage>
        <taxon>Bacteria</taxon>
        <taxon>Bacillati</taxon>
        <taxon>Actinomycetota</taxon>
        <taxon>Actinomycetes</taxon>
        <taxon>Propionibacteriales</taxon>
        <taxon>Propionibacteriaceae</taxon>
        <taxon>Naumannella</taxon>
    </lineage>
</organism>
<evidence type="ECO:0000256" key="13">
    <source>
        <dbReference type="ARBA" id="ARBA00049902"/>
    </source>
</evidence>
<dbReference type="InterPro" id="IPR012338">
    <property type="entry name" value="Beta-lactam/transpept-like"/>
</dbReference>
<gene>
    <name evidence="17" type="ORF">CLV29_2683</name>
</gene>
<dbReference type="PANTHER" id="PTHR32282">
    <property type="entry name" value="BINDING PROTEIN TRANSPEPTIDASE, PUTATIVE-RELATED"/>
    <property type="match status" value="1"/>
</dbReference>
<accession>A0A4V3EMT5</accession>
<reference evidence="17 18" key="1">
    <citation type="submission" date="2019-03" db="EMBL/GenBank/DDBJ databases">
        <title>Genomic Encyclopedia of Archaeal and Bacterial Type Strains, Phase II (KMG-II): from individual species to whole genera.</title>
        <authorList>
            <person name="Goeker M."/>
        </authorList>
    </citation>
    <scope>NUCLEOTIDE SEQUENCE [LARGE SCALE GENOMIC DNA]</scope>
    <source>
        <strain evidence="17 18">DSM 24323</strain>
    </source>
</reference>
<dbReference type="GO" id="GO:0071555">
    <property type="term" value="P:cell wall organization"/>
    <property type="evidence" value="ECO:0007669"/>
    <property type="project" value="UniProtKB-KW"/>
</dbReference>
<dbReference type="GO" id="GO:0009002">
    <property type="term" value="F:serine-type D-Ala-D-Ala carboxypeptidase activity"/>
    <property type="evidence" value="ECO:0007669"/>
    <property type="project" value="UniProtKB-EC"/>
</dbReference>
<dbReference type="Proteomes" id="UP000295371">
    <property type="component" value="Unassembled WGS sequence"/>
</dbReference>
<dbReference type="InterPro" id="IPR001264">
    <property type="entry name" value="Glyco_trans_51"/>
</dbReference>
<dbReference type="InterPro" id="IPR001460">
    <property type="entry name" value="PCN-bd_Tpept"/>
</dbReference>
<comment type="catalytic activity">
    <reaction evidence="12">
        <text>Preferential cleavage: (Ac)2-L-Lys-D-Ala-|-D-Ala. Also transpeptidation of peptidyl-alanyl moieties that are N-acyl substituents of D-alanine.</text>
        <dbReference type="EC" id="3.4.16.4"/>
    </reaction>
</comment>
<comment type="caution">
    <text evidence="17">The sequence shown here is derived from an EMBL/GenBank/DDBJ whole genome shotgun (WGS) entry which is preliminary data.</text>
</comment>
<dbReference type="InterPro" id="IPR050396">
    <property type="entry name" value="Glycosyltr_51/Transpeptidase"/>
</dbReference>
<comment type="catalytic activity">
    <reaction evidence="13">
        <text>[GlcNAc-(1-&gt;4)-Mur2Ac(oyl-L-Ala-gamma-D-Glu-L-Lys-D-Ala-D-Ala)](n)-di-trans,octa-cis-undecaprenyl diphosphate + beta-D-GlcNAc-(1-&gt;4)-Mur2Ac(oyl-L-Ala-gamma-D-Glu-L-Lys-D-Ala-D-Ala)-di-trans,octa-cis-undecaprenyl diphosphate = [GlcNAc-(1-&gt;4)-Mur2Ac(oyl-L-Ala-gamma-D-Glu-L-Lys-D-Ala-D-Ala)](n+1)-di-trans,octa-cis-undecaprenyl diphosphate + di-trans,octa-cis-undecaprenyl diphosphate + H(+)</text>
        <dbReference type="Rhea" id="RHEA:23708"/>
        <dbReference type="Rhea" id="RHEA-COMP:9602"/>
        <dbReference type="Rhea" id="RHEA-COMP:9603"/>
        <dbReference type="ChEBI" id="CHEBI:15378"/>
        <dbReference type="ChEBI" id="CHEBI:58405"/>
        <dbReference type="ChEBI" id="CHEBI:60033"/>
        <dbReference type="ChEBI" id="CHEBI:78435"/>
        <dbReference type="EC" id="2.4.99.28"/>
    </reaction>
</comment>
<dbReference type="GO" id="GO:0008360">
    <property type="term" value="P:regulation of cell shape"/>
    <property type="evidence" value="ECO:0007669"/>
    <property type="project" value="UniProtKB-KW"/>
</dbReference>
<evidence type="ECO:0000256" key="2">
    <source>
        <dbReference type="ARBA" id="ARBA00007739"/>
    </source>
</evidence>
<dbReference type="InterPro" id="IPR036950">
    <property type="entry name" value="PBP_transglycosylase"/>
</dbReference>
<keyword evidence="4" id="KW-0645">Protease</keyword>
<dbReference type="InterPro" id="IPR023346">
    <property type="entry name" value="Lysozyme-like_dom_sf"/>
</dbReference>
<evidence type="ECO:0000256" key="5">
    <source>
        <dbReference type="ARBA" id="ARBA00022676"/>
    </source>
</evidence>
<evidence type="ECO:0000313" key="17">
    <source>
        <dbReference type="EMBL" id="TDT31268.1"/>
    </source>
</evidence>
<dbReference type="Gene3D" id="1.10.3810.10">
    <property type="entry name" value="Biosynthetic peptidoglycan transglycosylase-like"/>
    <property type="match status" value="1"/>
</dbReference>
<keyword evidence="10" id="KW-0511">Multifunctional enzyme</keyword>
<feature type="region of interest" description="Disordered" evidence="14">
    <location>
        <begin position="679"/>
        <end position="701"/>
    </location>
</feature>
<evidence type="ECO:0000256" key="14">
    <source>
        <dbReference type="SAM" id="MobiDB-lite"/>
    </source>
</evidence>
<feature type="domain" description="Penicillin-binding protein transpeptidase" evidence="15">
    <location>
        <begin position="350"/>
        <end position="626"/>
    </location>
</feature>
<dbReference type="EMBL" id="SOAW01000002">
    <property type="protein sequence ID" value="TDT31268.1"/>
    <property type="molecule type" value="Genomic_DNA"/>
</dbReference>
<keyword evidence="6" id="KW-0808">Transferase</keyword>
<evidence type="ECO:0000256" key="1">
    <source>
        <dbReference type="ARBA" id="ARBA00007090"/>
    </source>
</evidence>
<evidence type="ECO:0000256" key="9">
    <source>
        <dbReference type="ARBA" id="ARBA00022984"/>
    </source>
</evidence>
<dbReference type="GO" id="GO:0006508">
    <property type="term" value="P:proteolysis"/>
    <property type="evidence" value="ECO:0007669"/>
    <property type="project" value="UniProtKB-KW"/>
</dbReference>
<evidence type="ECO:0000256" key="7">
    <source>
        <dbReference type="ARBA" id="ARBA00022801"/>
    </source>
</evidence>
<dbReference type="GO" id="GO:0009252">
    <property type="term" value="P:peptidoglycan biosynthetic process"/>
    <property type="evidence" value="ECO:0007669"/>
    <property type="project" value="UniProtKB-KW"/>
</dbReference>
<keyword evidence="18" id="KW-1185">Reference proteome</keyword>
<evidence type="ECO:0000256" key="3">
    <source>
        <dbReference type="ARBA" id="ARBA00022645"/>
    </source>
</evidence>
<keyword evidence="7" id="KW-0378">Hydrolase</keyword>
<dbReference type="FunFam" id="1.10.3810.10:FF:000001">
    <property type="entry name" value="Penicillin-binding protein 1A"/>
    <property type="match status" value="1"/>
</dbReference>